<evidence type="ECO:0000313" key="3">
    <source>
        <dbReference type="EMBL" id="KAK9971971.1"/>
    </source>
</evidence>
<feature type="signal peptide" evidence="2">
    <location>
        <begin position="1"/>
        <end position="17"/>
    </location>
</feature>
<organism evidence="3 4">
    <name type="scientific">Culter alburnus</name>
    <name type="common">Topmouth culter</name>
    <dbReference type="NCBI Taxonomy" id="194366"/>
    <lineage>
        <taxon>Eukaryota</taxon>
        <taxon>Metazoa</taxon>
        <taxon>Chordata</taxon>
        <taxon>Craniata</taxon>
        <taxon>Vertebrata</taxon>
        <taxon>Euteleostomi</taxon>
        <taxon>Actinopterygii</taxon>
        <taxon>Neopterygii</taxon>
        <taxon>Teleostei</taxon>
        <taxon>Ostariophysi</taxon>
        <taxon>Cypriniformes</taxon>
        <taxon>Xenocyprididae</taxon>
        <taxon>Xenocypridinae</taxon>
        <taxon>Culter</taxon>
    </lineage>
</organism>
<keyword evidence="4" id="KW-1185">Reference proteome</keyword>
<feature type="region of interest" description="Disordered" evidence="1">
    <location>
        <begin position="71"/>
        <end position="94"/>
    </location>
</feature>
<sequence>WKRQSVWSPLCWRTLITDTILPLCLEAEQAMDAPALSFSPLFISPLAPPQLPLRGGCVICDAPLNSVALGQSRKTMAKPDDQVKDPAIADGLQE</sequence>
<keyword evidence="2" id="KW-0732">Signal</keyword>
<evidence type="ECO:0000313" key="4">
    <source>
        <dbReference type="Proteomes" id="UP001479290"/>
    </source>
</evidence>
<proteinExistence type="predicted"/>
<feature type="non-terminal residue" evidence="3">
    <location>
        <position position="1"/>
    </location>
</feature>
<dbReference type="Proteomes" id="UP001479290">
    <property type="component" value="Unassembled WGS sequence"/>
</dbReference>
<evidence type="ECO:0000256" key="1">
    <source>
        <dbReference type="SAM" id="MobiDB-lite"/>
    </source>
</evidence>
<accession>A0AAW2AE75</accession>
<reference evidence="3 4" key="1">
    <citation type="submission" date="2024-05" db="EMBL/GenBank/DDBJ databases">
        <title>A high-quality chromosomal-level genome assembly of Topmouth culter (Culter alburnus).</title>
        <authorList>
            <person name="Zhao H."/>
        </authorList>
    </citation>
    <scope>NUCLEOTIDE SEQUENCE [LARGE SCALE GENOMIC DNA]</scope>
    <source>
        <strain evidence="3">CATC2023</strain>
        <tissue evidence="3">Muscle</tissue>
    </source>
</reference>
<dbReference type="AlphaFoldDB" id="A0AAW2AE75"/>
<evidence type="ECO:0000256" key="2">
    <source>
        <dbReference type="SAM" id="SignalP"/>
    </source>
</evidence>
<gene>
    <name evidence="3" type="ORF">ABG768_025307</name>
</gene>
<protein>
    <submittedName>
        <fullName evidence="3">Uncharacterized protein</fullName>
    </submittedName>
</protein>
<name>A0AAW2AE75_CULAL</name>
<feature type="chain" id="PRO_5043968524" evidence="2">
    <location>
        <begin position="18"/>
        <end position="94"/>
    </location>
</feature>
<comment type="caution">
    <text evidence="3">The sequence shown here is derived from an EMBL/GenBank/DDBJ whole genome shotgun (WGS) entry which is preliminary data.</text>
</comment>
<dbReference type="EMBL" id="JAWDJR010000007">
    <property type="protein sequence ID" value="KAK9971971.1"/>
    <property type="molecule type" value="Genomic_DNA"/>
</dbReference>